<feature type="transmembrane region" description="Helical" evidence="10">
    <location>
        <begin position="225"/>
        <end position="245"/>
    </location>
</feature>
<evidence type="ECO:0000256" key="9">
    <source>
        <dbReference type="ARBA" id="ARBA00031293"/>
    </source>
</evidence>
<organism evidence="11 12">
    <name type="scientific">Tetragenococcus muriaticus PMC-11-5</name>
    <dbReference type="NCBI Taxonomy" id="1302649"/>
    <lineage>
        <taxon>Bacteria</taxon>
        <taxon>Bacillati</taxon>
        <taxon>Bacillota</taxon>
        <taxon>Bacilli</taxon>
        <taxon>Lactobacillales</taxon>
        <taxon>Enterococcaceae</taxon>
        <taxon>Tetragenococcus</taxon>
    </lineage>
</organism>
<sequence length="464" mass="49324">MTTLLTVIVLLLFVAVLYAFYRMQKAHAKFSTRVFTGLFAGILFGGILQLVFGTGSAVVEQSLEWITIVGDGYVGLLQMLIMPLVFVSIVSAFTRMKESSKIGKISFSVLATLLGTVAVAGLIGVSMVMLFNLDGAQFTEGAEESSRIAEITQQQSEVADLSIAEQILSFIPTNVFADFAGSRDTSTIGVVIFSAFVGVAYLGVKRKIPEQADMFNRIIESLYNIVMRIVTLVLRLTPFGVFALMTNVLATSDFGAIVNLGTFIIASYVGLIIILFVHSLLLASVRVNPITYFKKVFPVLSFAFTSRSSAGALPMNLTTQTKALGVDEATANFAGSFGISIGQNGCAGLYPAMLATIVAPTAGVDIFDWRFVIMLILVVTISSFGVAGVGGGATFASLIVLGSMNLPVAIVGLVISVEPLIDMGRTLVNVNDSMVAGVVTSANLNDLDRNTLNDSNQMVTSNEV</sequence>
<dbReference type="AlphaFoldDB" id="A0A091C3B6"/>
<feature type="transmembrane region" description="Helical" evidence="10">
    <location>
        <begin position="395"/>
        <end position="417"/>
    </location>
</feature>
<dbReference type="Pfam" id="PF00375">
    <property type="entry name" value="SDF"/>
    <property type="match status" value="1"/>
</dbReference>
<evidence type="ECO:0000256" key="8">
    <source>
        <dbReference type="ARBA" id="ARBA00023136"/>
    </source>
</evidence>
<dbReference type="PANTHER" id="PTHR42865">
    <property type="entry name" value="PROTON/GLUTAMATE-ASPARTATE SYMPORTER"/>
    <property type="match status" value="1"/>
</dbReference>
<proteinExistence type="inferred from homology"/>
<dbReference type="Proteomes" id="UP000029380">
    <property type="component" value="Unassembled WGS sequence"/>
</dbReference>
<evidence type="ECO:0000256" key="2">
    <source>
        <dbReference type="ARBA" id="ARBA00006148"/>
    </source>
</evidence>
<feature type="transmembrane region" description="Helical" evidence="10">
    <location>
        <begin position="257"/>
        <end position="285"/>
    </location>
</feature>
<dbReference type="PANTHER" id="PTHR42865:SF5">
    <property type="entry name" value="L-CYSTINE TRANSPORTER TCYP"/>
    <property type="match status" value="1"/>
</dbReference>
<evidence type="ECO:0000313" key="11">
    <source>
        <dbReference type="EMBL" id="KFN92326.1"/>
    </source>
</evidence>
<evidence type="ECO:0000256" key="5">
    <source>
        <dbReference type="ARBA" id="ARBA00022692"/>
    </source>
</evidence>
<dbReference type="PATRIC" id="fig|1302649.3.peg.986"/>
<dbReference type="GO" id="GO:0015184">
    <property type="term" value="F:L-cystine transmembrane transporter activity"/>
    <property type="evidence" value="ECO:0007669"/>
    <property type="project" value="TreeGrafter"/>
</dbReference>
<protein>
    <recommendedName>
        <fullName evidence="3">L-cystine uptake protein TcyP</fullName>
    </recommendedName>
    <alternativeName>
        <fullName evidence="9">Transporter of cystine TcyP</fullName>
    </alternativeName>
</protein>
<evidence type="ECO:0000256" key="4">
    <source>
        <dbReference type="ARBA" id="ARBA00022448"/>
    </source>
</evidence>
<accession>A0A091C3B6</accession>
<keyword evidence="6" id="KW-0029">Amino-acid transport</keyword>
<evidence type="ECO:0000256" key="6">
    <source>
        <dbReference type="ARBA" id="ARBA00022970"/>
    </source>
</evidence>
<feature type="transmembrane region" description="Helical" evidence="10">
    <location>
        <begin position="186"/>
        <end position="204"/>
    </location>
</feature>
<dbReference type="InterPro" id="IPR036458">
    <property type="entry name" value="Na:dicarbo_symporter_sf"/>
</dbReference>
<comment type="similarity">
    <text evidence="2">Belongs to the dicarboxylate/amino acid:cation symporter (DAACS) (TC 2.A.23) family.</text>
</comment>
<evidence type="ECO:0000313" key="12">
    <source>
        <dbReference type="Proteomes" id="UP000029380"/>
    </source>
</evidence>
<dbReference type="PRINTS" id="PR00173">
    <property type="entry name" value="EDTRNSPORT"/>
</dbReference>
<keyword evidence="8 10" id="KW-0472">Membrane</keyword>
<dbReference type="OrthoDB" id="7778689at2"/>
<evidence type="ECO:0000256" key="10">
    <source>
        <dbReference type="SAM" id="Phobius"/>
    </source>
</evidence>
<comment type="caution">
    <text evidence="11">The sequence shown here is derived from an EMBL/GenBank/DDBJ whole genome shotgun (WGS) entry which is preliminary data.</text>
</comment>
<evidence type="ECO:0000256" key="1">
    <source>
        <dbReference type="ARBA" id="ARBA00004141"/>
    </source>
</evidence>
<evidence type="ECO:0000256" key="7">
    <source>
        <dbReference type="ARBA" id="ARBA00022989"/>
    </source>
</evidence>
<evidence type="ECO:0000256" key="3">
    <source>
        <dbReference type="ARBA" id="ARBA00022031"/>
    </source>
</evidence>
<keyword evidence="5 10" id="KW-0812">Transmembrane</keyword>
<keyword evidence="7 10" id="KW-1133">Transmembrane helix</keyword>
<feature type="transmembrane region" description="Helical" evidence="10">
    <location>
        <begin position="34"/>
        <end position="52"/>
    </location>
</feature>
<dbReference type="EMBL" id="JPVU01000100">
    <property type="protein sequence ID" value="KFN92326.1"/>
    <property type="molecule type" value="Genomic_DNA"/>
</dbReference>
<dbReference type="GO" id="GO:0015293">
    <property type="term" value="F:symporter activity"/>
    <property type="evidence" value="ECO:0007669"/>
    <property type="project" value="InterPro"/>
</dbReference>
<dbReference type="InterPro" id="IPR001991">
    <property type="entry name" value="Na-dicarboxylate_symporter"/>
</dbReference>
<feature type="transmembrane region" description="Helical" evidence="10">
    <location>
        <begin position="105"/>
        <end position="131"/>
    </location>
</feature>
<feature type="transmembrane region" description="Helical" evidence="10">
    <location>
        <begin position="6"/>
        <end position="22"/>
    </location>
</feature>
<reference evidence="11 12" key="1">
    <citation type="submission" date="2014-08" db="EMBL/GenBank/DDBJ databases">
        <title>Genome sequence of Tetragenococcus muriaticus.</title>
        <authorList>
            <person name="Chuea-nongthon C."/>
            <person name="Rodtong S."/>
            <person name="Yongsawatdigul J."/>
            <person name="Steele J.L."/>
            <person name="Liu X.-y."/>
            <person name="Speers J."/>
            <person name="Glasner J.D."/>
            <person name="Neeno-Eckwall E.C."/>
        </authorList>
    </citation>
    <scope>NUCLEOTIDE SEQUENCE [LARGE SCALE GENOMIC DNA]</scope>
    <source>
        <strain evidence="11 12">PMC-11-5</strain>
    </source>
</reference>
<keyword evidence="4" id="KW-0813">Transport</keyword>
<dbReference type="RefSeq" id="WP_028790241.1">
    <property type="nucleotide sequence ID" value="NZ_JPVU01000100.1"/>
</dbReference>
<gene>
    <name evidence="11" type="ORF">TMUPMC115_0985</name>
</gene>
<comment type="subcellular location">
    <subcellularLocation>
        <location evidence="1">Membrane</location>
        <topology evidence="1">Multi-pass membrane protein</topology>
    </subcellularLocation>
</comment>
<name>A0A091C3B6_9ENTE</name>
<dbReference type="GO" id="GO:0005886">
    <property type="term" value="C:plasma membrane"/>
    <property type="evidence" value="ECO:0007669"/>
    <property type="project" value="TreeGrafter"/>
</dbReference>
<feature type="transmembrane region" description="Helical" evidence="10">
    <location>
        <begin position="72"/>
        <end position="93"/>
    </location>
</feature>
<dbReference type="Gene3D" id="1.10.3860.10">
    <property type="entry name" value="Sodium:dicarboxylate symporter"/>
    <property type="match status" value="1"/>
</dbReference>
<feature type="transmembrane region" description="Helical" evidence="10">
    <location>
        <begin position="371"/>
        <end position="389"/>
    </location>
</feature>
<dbReference type="SUPFAM" id="SSF118215">
    <property type="entry name" value="Proton glutamate symport protein"/>
    <property type="match status" value="1"/>
</dbReference>